<reference evidence="10 11" key="1">
    <citation type="submission" date="2018-06" db="EMBL/GenBank/DDBJ databases">
        <title>Complete Genomes of Monosporascus.</title>
        <authorList>
            <person name="Robinson A.J."/>
            <person name="Natvig D.O."/>
        </authorList>
    </citation>
    <scope>NUCLEOTIDE SEQUENCE [LARGE SCALE GENOMIC DNA]</scope>
    <source>
        <strain evidence="10 11">CBS 110550</strain>
    </source>
</reference>
<dbReference type="OrthoDB" id="187171at2759"/>
<evidence type="ECO:0000256" key="6">
    <source>
        <dbReference type="ARBA" id="ARBA00023136"/>
    </source>
</evidence>
<evidence type="ECO:0000256" key="8">
    <source>
        <dbReference type="PIRSR" id="PIRSR608901-2"/>
    </source>
</evidence>
<dbReference type="Pfam" id="PF05875">
    <property type="entry name" value="Ceramidase"/>
    <property type="match status" value="1"/>
</dbReference>
<keyword evidence="11" id="KW-1185">Reference proteome</keyword>
<comment type="caution">
    <text evidence="10">The sequence shown here is derived from an EMBL/GenBank/DDBJ whole genome shotgun (WGS) entry which is preliminary data.</text>
</comment>
<dbReference type="PANTHER" id="PTHR46187:SF3">
    <property type="entry name" value="ALKALINE CERAMIDASE 3"/>
    <property type="match status" value="1"/>
</dbReference>
<dbReference type="PANTHER" id="PTHR46187">
    <property type="entry name" value="ALKALINE CERAMIDASE 3"/>
    <property type="match status" value="1"/>
</dbReference>
<evidence type="ECO:0000256" key="9">
    <source>
        <dbReference type="SAM" id="Phobius"/>
    </source>
</evidence>
<keyword evidence="3 9" id="KW-0812">Transmembrane</keyword>
<keyword evidence="6 9" id="KW-0472">Membrane</keyword>
<comment type="similarity">
    <text evidence="2">Belongs to the alkaline ceramidase family.</text>
</comment>
<comment type="subcellular location">
    <subcellularLocation>
        <location evidence="1">Membrane</location>
        <topology evidence="1">Multi-pass membrane protein</topology>
    </subcellularLocation>
</comment>
<dbReference type="AlphaFoldDB" id="A0A4Q4SVK0"/>
<sequence length="237" mass="26878">MSIHGALGQLSFPYRQSREGFFGAKTATLNFCEEASTRVLGPVWRTEYADQWFQDYAMSYWCAEVCNTLTNVLFLWLGCRGIRSVYRNCHPPVFVVGFVGYTVVGLGSTLFHATLKYPMQLVDELSMIYTTCLMCFATFSYARSKAFSYLLGTVLSRYYATKDPQFHQDAYAILTAIVVFSNMFIMEYSVRPALQSRDRKRAPNSPVQTSNVILKEMWLMVATGKQMDTVGDLTTSS</sequence>
<evidence type="ECO:0000256" key="1">
    <source>
        <dbReference type="ARBA" id="ARBA00004141"/>
    </source>
</evidence>
<dbReference type="STRING" id="155417.A0A4Q4SVK0"/>
<keyword evidence="5 9" id="KW-1133">Transmembrane helix</keyword>
<dbReference type="GO" id="GO:0046513">
    <property type="term" value="P:ceramide biosynthetic process"/>
    <property type="evidence" value="ECO:0007669"/>
    <property type="project" value="TreeGrafter"/>
</dbReference>
<feature type="transmembrane region" description="Helical" evidence="9">
    <location>
        <begin position="170"/>
        <end position="190"/>
    </location>
</feature>
<proteinExistence type="inferred from homology"/>
<feature type="binding site" evidence="7">
    <location>
        <position position="64"/>
    </location>
    <ligand>
        <name>Ca(2+)</name>
        <dbReference type="ChEBI" id="CHEBI:29108"/>
    </ligand>
</feature>
<feature type="transmembrane region" description="Helical" evidence="9">
    <location>
        <begin position="93"/>
        <end position="115"/>
    </location>
</feature>
<accession>A0A4Q4SVK0</accession>
<evidence type="ECO:0000256" key="2">
    <source>
        <dbReference type="ARBA" id="ARBA00009780"/>
    </source>
</evidence>
<keyword evidence="7" id="KW-0106">Calcium</keyword>
<comment type="cofactor">
    <cofactor evidence="8">
        <name>Zn(2+)</name>
        <dbReference type="ChEBI" id="CHEBI:29105"/>
    </cofactor>
</comment>
<keyword evidence="7" id="KW-0479">Metal-binding</keyword>
<gene>
    <name evidence="10" type="ORF">DL764_009197</name>
</gene>
<evidence type="ECO:0000256" key="5">
    <source>
        <dbReference type="ARBA" id="ARBA00022989"/>
    </source>
</evidence>
<evidence type="ECO:0000313" key="11">
    <source>
        <dbReference type="Proteomes" id="UP000293360"/>
    </source>
</evidence>
<dbReference type="GO" id="GO:0016811">
    <property type="term" value="F:hydrolase activity, acting on carbon-nitrogen (but not peptide) bonds, in linear amides"/>
    <property type="evidence" value="ECO:0007669"/>
    <property type="project" value="InterPro"/>
</dbReference>
<keyword evidence="8" id="KW-0862">Zinc</keyword>
<dbReference type="Proteomes" id="UP000293360">
    <property type="component" value="Unassembled WGS sequence"/>
</dbReference>
<dbReference type="EMBL" id="QJNU01000818">
    <property type="protein sequence ID" value="RYO85266.1"/>
    <property type="molecule type" value="Genomic_DNA"/>
</dbReference>
<dbReference type="InterPro" id="IPR008901">
    <property type="entry name" value="ACER"/>
</dbReference>
<organism evidence="10 11">
    <name type="scientific">Monosporascus ibericus</name>
    <dbReference type="NCBI Taxonomy" id="155417"/>
    <lineage>
        <taxon>Eukaryota</taxon>
        <taxon>Fungi</taxon>
        <taxon>Dikarya</taxon>
        <taxon>Ascomycota</taxon>
        <taxon>Pezizomycotina</taxon>
        <taxon>Sordariomycetes</taxon>
        <taxon>Xylariomycetidae</taxon>
        <taxon>Xylariales</taxon>
        <taxon>Xylariales incertae sedis</taxon>
        <taxon>Monosporascus</taxon>
    </lineage>
</organism>
<feature type="binding site" evidence="8">
    <location>
        <position position="112"/>
    </location>
    <ligand>
        <name>Zn(2+)</name>
        <dbReference type="ChEBI" id="CHEBI:29105"/>
        <note>catalytic</note>
    </ligand>
</feature>
<evidence type="ECO:0000313" key="10">
    <source>
        <dbReference type="EMBL" id="RYO85266.1"/>
    </source>
</evidence>
<name>A0A4Q4SVK0_9PEZI</name>
<evidence type="ECO:0008006" key="12">
    <source>
        <dbReference type="Google" id="ProtNLM"/>
    </source>
</evidence>
<dbReference type="GO" id="GO:0046872">
    <property type="term" value="F:metal ion binding"/>
    <property type="evidence" value="ECO:0007669"/>
    <property type="project" value="UniProtKB-KW"/>
</dbReference>
<dbReference type="GO" id="GO:0005789">
    <property type="term" value="C:endoplasmic reticulum membrane"/>
    <property type="evidence" value="ECO:0007669"/>
    <property type="project" value="TreeGrafter"/>
</dbReference>
<evidence type="ECO:0000256" key="4">
    <source>
        <dbReference type="ARBA" id="ARBA00022801"/>
    </source>
</evidence>
<keyword evidence="4" id="KW-0378">Hydrolase</keyword>
<protein>
    <recommendedName>
        <fullName evidence="12">Alkaline ceramidase 3</fullName>
    </recommendedName>
</protein>
<evidence type="ECO:0000256" key="7">
    <source>
        <dbReference type="PIRSR" id="PIRSR608901-1"/>
    </source>
</evidence>
<dbReference type="GO" id="GO:0046514">
    <property type="term" value="P:ceramide catabolic process"/>
    <property type="evidence" value="ECO:0007669"/>
    <property type="project" value="TreeGrafter"/>
</dbReference>
<evidence type="ECO:0000256" key="3">
    <source>
        <dbReference type="ARBA" id="ARBA00022692"/>
    </source>
</evidence>